<dbReference type="EMBL" id="AP012279">
    <property type="protein sequence ID" value="BAL78431.1"/>
    <property type="molecule type" value="Genomic_DNA"/>
</dbReference>
<name>A0AAI8QEE6_9BRAD</name>
<feature type="chain" id="PRO_5042503833" evidence="1">
    <location>
        <begin position="19"/>
        <end position="89"/>
    </location>
</feature>
<reference evidence="2 3" key="1">
    <citation type="journal article" date="2012" name="Microbes Environ.">
        <title>Complete genome sequence of Bradyrhizobium sp. S23321: insights into symbiosis evolution in soil oligotrophs.</title>
        <authorList>
            <person name="Okubo T."/>
            <person name="Tsukui T."/>
            <person name="Maita H."/>
            <person name="Okamoto S."/>
            <person name="Oshima K."/>
            <person name="Fujisawa T."/>
            <person name="Saito A."/>
            <person name="Futamata H."/>
            <person name="Hattori R."/>
            <person name="Shimomura Y."/>
            <person name="Haruta S."/>
            <person name="Morimoto S."/>
            <person name="Wang Y."/>
            <person name="Sakai Y."/>
            <person name="Hattori M."/>
            <person name="Aizawa S."/>
            <person name="Nagashima K.V.P."/>
            <person name="Masuda S."/>
            <person name="Hattori T."/>
            <person name="Yamashita A."/>
            <person name="Bao Z."/>
            <person name="Hayatsu M."/>
            <person name="Kajiya-Kanegae H."/>
            <person name="Yoshinaga I."/>
            <person name="Sakamoto K."/>
            <person name="Toyota K."/>
            <person name="Nakao M."/>
            <person name="Kohara M."/>
            <person name="Anda M."/>
            <person name="Niwa R."/>
            <person name="Jung-Hwan P."/>
            <person name="Sameshima-Saito R."/>
            <person name="Tokuda S."/>
            <person name="Yamamoto S."/>
            <person name="Yamamoto S."/>
            <person name="Yokoyama T."/>
            <person name="Akutsu T."/>
            <person name="Nakamura Y."/>
            <person name="Nakahira-Yanaka Y."/>
            <person name="Takada Hoshino Y."/>
            <person name="Hirakawa H."/>
            <person name="Mitsui H."/>
            <person name="Terasawa K."/>
            <person name="Itakura M."/>
            <person name="Sato S."/>
            <person name="Ikeda-Ohtsubo W."/>
            <person name="Sakakura N."/>
            <person name="Kaminuma E."/>
            <person name="Minamisawa K."/>
        </authorList>
    </citation>
    <scope>NUCLEOTIDE SEQUENCE [LARGE SCALE GENOMIC DNA]</scope>
    <source>
        <strain evidence="2 3">S23321</strain>
    </source>
</reference>
<dbReference type="KEGG" id="brs:S23_52370"/>
<keyword evidence="3" id="KW-1185">Reference proteome</keyword>
<gene>
    <name evidence="2" type="ORF">S23_52370</name>
</gene>
<feature type="signal peptide" evidence="1">
    <location>
        <begin position="1"/>
        <end position="18"/>
    </location>
</feature>
<keyword evidence="1" id="KW-0732">Signal</keyword>
<sequence>MTKNTAAMLAAAPSAAWKANGASSALAAAITQRKAVTANTTARPLSPMVMDFEMEGWLMRILSEEHEARNHIHPRGELIEIKTDGFLLM</sequence>
<organism evidence="2 3">
    <name type="scientific">Bradyrhizobium cosmicum</name>
    <dbReference type="NCBI Taxonomy" id="1404864"/>
    <lineage>
        <taxon>Bacteria</taxon>
        <taxon>Pseudomonadati</taxon>
        <taxon>Pseudomonadota</taxon>
        <taxon>Alphaproteobacteria</taxon>
        <taxon>Hyphomicrobiales</taxon>
        <taxon>Nitrobacteraceae</taxon>
        <taxon>Bradyrhizobium</taxon>
    </lineage>
</organism>
<dbReference type="Proteomes" id="UP000007886">
    <property type="component" value="Chromosome"/>
</dbReference>
<accession>A0AAI8QEE6</accession>
<protein>
    <submittedName>
        <fullName evidence="2">Uncharacterized protein</fullName>
    </submittedName>
</protein>
<evidence type="ECO:0000313" key="3">
    <source>
        <dbReference type="Proteomes" id="UP000007886"/>
    </source>
</evidence>
<evidence type="ECO:0000313" key="2">
    <source>
        <dbReference type="EMBL" id="BAL78431.1"/>
    </source>
</evidence>
<dbReference type="AlphaFoldDB" id="A0AAI8QEE6"/>
<proteinExistence type="predicted"/>
<evidence type="ECO:0000256" key="1">
    <source>
        <dbReference type="SAM" id="SignalP"/>
    </source>
</evidence>